<dbReference type="InterPro" id="IPR036676">
    <property type="entry name" value="PurM-like_C_sf"/>
</dbReference>
<dbReference type="Pfam" id="PF02769">
    <property type="entry name" value="AIRS_C"/>
    <property type="match status" value="1"/>
</dbReference>
<evidence type="ECO:0000259" key="1">
    <source>
        <dbReference type="Pfam" id="PF02769"/>
    </source>
</evidence>
<dbReference type="Gene3D" id="3.90.650.10">
    <property type="entry name" value="PurM-like C-terminal domain"/>
    <property type="match status" value="1"/>
</dbReference>
<organism evidence="2 3">
    <name type="scientific">Clostridium gelidum</name>
    <dbReference type="NCBI Taxonomy" id="704125"/>
    <lineage>
        <taxon>Bacteria</taxon>
        <taxon>Bacillati</taxon>
        <taxon>Bacillota</taxon>
        <taxon>Clostridia</taxon>
        <taxon>Eubacteriales</taxon>
        <taxon>Clostridiaceae</taxon>
        <taxon>Clostridium</taxon>
    </lineage>
</organism>
<evidence type="ECO:0000313" key="3">
    <source>
        <dbReference type="Proteomes" id="UP000824633"/>
    </source>
</evidence>
<name>A0ABN6IUG8_9CLOT</name>
<evidence type="ECO:0000313" key="2">
    <source>
        <dbReference type="EMBL" id="BCZ44341.1"/>
    </source>
</evidence>
<reference evidence="3" key="1">
    <citation type="submission" date="2021-07" db="EMBL/GenBank/DDBJ databases">
        <title>Complete genome sequencing of a Clostridium isolate.</title>
        <authorList>
            <person name="Ueki A."/>
            <person name="Tonouchi A."/>
        </authorList>
    </citation>
    <scope>NUCLEOTIDE SEQUENCE [LARGE SCALE GENOMIC DNA]</scope>
    <source>
        <strain evidence="3">C5S11</strain>
    </source>
</reference>
<keyword evidence="3" id="KW-1185">Reference proteome</keyword>
<dbReference type="RefSeq" id="WP_375541985.1">
    <property type="nucleotide sequence ID" value="NZ_AP024849.1"/>
</dbReference>
<dbReference type="InterPro" id="IPR010918">
    <property type="entry name" value="PurM-like_C_dom"/>
</dbReference>
<feature type="domain" description="PurM-like C-terminal" evidence="1">
    <location>
        <begin position="3"/>
        <end position="34"/>
    </location>
</feature>
<accession>A0ABN6IUG8</accession>
<sequence length="39" mass="4367">MIITEGGLLGGLFEMAMASNNGFRIYKDKIPIFDITKNF</sequence>
<proteinExistence type="predicted"/>
<dbReference type="EMBL" id="AP024849">
    <property type="protein sequence ID" value="BCZ44341.1"/>
    <property type="molecule type" value="Genomic_DNA"/>
</dbReference>
<dbReference type="SUPFAM" id="SSF56042">
    <property type="entry name" value="PurM C-terminal domain-like"/>
    <property type="match status" value="1"/>
</dbReference>
<protein>
    <recommendedName>
        <fullName evidence="1">PurM-like C-terminal domain-containing protein</fullName>
    </recommendedName>
</protein>
<dbReference type="Proteomes" id="UP000824633">
    <property type="component" value="Chromosome"/>
</dbReference>
<gene>
    <name evidence="2" type="ORF">psyc5s11_04080</name>
</gene>